<comment type="pathway">
    <text evidence="1">Nucleotide-sugar biosynthesis; UDP-N-acetyl-alpha-D-glucosamine biosynthesis; UDP-N-acetyl-alpha-D-glucosamine from N-acetyl-alpha-D-glucosamine 1-phosphate: step 1/1.</text>
</comment>
<comment type="catalytic activity">
    <reaction evidence="6">
        <text>N-acetyl-alpha-D-glucosamine 1-phosphate + UTP + H(+) = UDP-N-acetyl-alpha-D-glucosamine + diphosphate</text>
        <dbReference type="Rhea" id="RHEA:13509"/>
        <dbReference type="ChEBI" id="CHEBI:15378"/>
        <dbReference type="ChEBI" id="CHEBI:33019"/>
        <dbReference type="ChEBI" id="CHEBI:46398"/>
        <dbReference type="ChEBI" id="CHEBI:57705"/>
        <dbReference type="ChEBI" id="CHEBI:57776"/>
        <dbReference type="EC" id="2.7.7.23"/>
    </reaction>
</comment>
<dbReference type="Pfam" id="PF01704">
    <property type="entry name" value="UDPGP"/>
    <property type="match status" value="1"/>
</dbReference>
<comment type="similarity">
    <text evidence="2">Belongs to the UDPGP type 1 family.</text>
</comment>
<dbReference type="EMBL" id="HBNR01006322">
    <property type="protein sequence ID" value="CAE4564541.1"/>
    <property type="molecule type" value="Transcribed_RNA"/>
</dbReference>
<evidence type="ECO:0000256" key="1">
    <source>
        <dbReference type="ARBA" id="ARBA00005208"/>
    </source>
</evidence>
<evidence type="ECO:0000256" key="5">
    <source>
        <dbReference type="ARBA" id="ARBA00022695"/>
    </source>
</evidence>
<dbReference type="InterPro" id="IPR029044">
    <property type="entry name" value="Nucleotide-diphossugar_trans"/>
</dbReference>
<evidence type="ECO:0000256" key="6">
    <source>
        <dbReference type="ARBA" id="ARBA00048493"/>
    </source>
</evidence>
<name>A0A7S4UPE1_9DINO</name>
<evidence type="ECO:0000256" key="4">
    <source>
        <dbReference type="ARBA" id="ARBA00022679"/>
    </source>
</evidence>
<dbReference type="EC" id="2.7.7.23" evidence="3"/>
<evidence type="ECO:0000256" key="3">
    <source>
        <dbReference type="ARBA" id="ARBA00012457"/>
    </source>
</evidence>
<sequence>MAAEEAEAALRARYEAAGQSHVFRYLDEGKVPAGEEAALLAQLRGIDLDYVSKSYKSAMAEAAAGVASAELTPPDEFTCLADTAPSDIAQWESSGLAAIGRGEVAACILAGGQGTRLGFDGPKGCYDIGLPSKKPLFQLCVERIIRVVRLAREQGGASARVPFLVMTSPINDAETKAFFAERKFFGLPEEDVWFFAQGTLPCMTTEGKLIMESAGMVATAPDGNGGLYPALQGSGCMARMQAAGVKYLHVFSVDNALCRPADPRFVGYCISKDADCGNKCVWKASPDEKVGVVAKRDGKSGVVEYSELDEARKNQRDSSGRLVFGAGNICNHFFTVAFLADVVVPNMATMFHLAHKKIPHAGEDGKTVKPDANNGIKLEAFVFDVFAMSSRMAILETRREEEFAPVKNAPGSATDSPDTARAMVSALARRWLTEAGMQVPGDEATTIEISPLVSYAGEGIKEKMQDQGTMAPIHLE</sequence>
<keyword evidence="4" id="KW-0808">Transferase</keyword>
<organism evidence="7">
    <name type="scientific">Alexandrium monilatum</name>
    <dbReference type="NCBI Taxonomy" id="311494"/>
    <lineage>
        <taxon>Eukaryota</taxon>
        <taxon>Sar</taxon>
        <taxon>Alveolata</taxon>
        <taxon>Dinophyceae</taxon>
        <taxon>Gonyaulacales</taxon>
        <taxon>Pyrocystaceae</taxon>
        <taxon>Alexandrium</taxon>
    </lineage>
</organism>
<dbReference type="SUPFAM" id="SSF53448">
    <property type="entry name" value="Nucleotide-diphospho-sugar transferases"/>
    <property type="match status" value="1"/>
</dbReference>
<reference evidence="7" key="1">
    <citation type="submission" date="2021-01" db="EMBL/GenBank/DDBJ databases">
        <authorList>
            <person name="Corre E."/>
            <person name="Pelletier E."/>
            <person name="Niang G."/>
            <person name="Scheremetjew M."/>
            <person name="Finn R."/>
            <person name="Kale V."/>
            <person name="Holt S."/>
            <person name="Cochrane G."/>
            <person name="Meng A."/>
            <person name="Brown T."/>
            <person name="Cohen L."/>
        </authorList>
    </citation>
    <scope>NUCLEOTIDE SEQUENCE</scope>
    <source>
        <strain evidence="7">CCMP3105</strain>
    </source>
</reference>
<dbReference type="InterPro" id="IPR039741">
    <property type="entry name" value="UDP-sugar_pyrophosphorylase"/>
</dbReference>
<proteinExistence type="inferred from homology"/>
<keyword evidence="5" id="KW-0548">Nucleotidyltransferase</keyword>
<dbReference type="PANTHER" id="PTHR11952">
    <property type="entry name" value="UDP- GLUCOSE PYROPHOSPHORYLASE"/>
    <property type="match status" value="1"/>
</dbReference>
<dbReference type="AlphaFoldDB" id="A0A7S4UPE1"/>
<dbReference type="Gene3D" id="3.90.550.10">
    <property type="entry name" value="Spore Coat Polysaccharide Biosynthesis Protein SpsA, Chain A"/>
    <property type="match status" value="1"/>
</dbReference>
<accession>A0A7S4UPE1</accession>
<evidence type="ECO:0000313" key="7">
    <source>
        <dbReference type="EMBL" id="CAE4564541.1"/>
    </source>
</evidence>
<protein>
    <recommendedName>
        <fullName evidence="3">UDP-N-acetylglucosamine diphosphorylase</fullName>
        <ecNumber evidence="3">2.7.7.23</ecNumber>
    </recommendedName>
</protein>
<dbReference type="InterPro" id="IPR002618">
    <property type="entry name" value="UDPGP_fam"/>
</dbReference>
<dbReference type="PANTHER" id="PTHR11952:SF2">
    <property type="entry name" value="LD24639P"/>
    <property type="match status" value="1"/>
</dbReference>
<dbReference type="CDD" id="cd04193">
    <property type="entry name" value="UDPGlcNAc_PPase"/>
    <property type="match status" value="1"/>
</dbReference>
<gene>
    <name evidence="7" type="ORF">AMON00008_LOCUS4160</name>
</gene>
<dbReference type="GO" id="GO:0003977">
    <property type="term" value="F:UDP-N-acetylglucosamine diphosphorylase activity"/>
    <property type="evidence" value="ECO:0007669"/>
    <property type="project" value="UniProtKB-EC"/>
</dbReference>
<evidence type="ECO:0000256" key="2">
    <source>
        <dbReference type="ARBA" id="ARBA00010401"/>
    </source>
</evidence>
<dbReference type="GO" id="GO:0006048">
    <property type="term" value="P:UDP-N-acetylglucosamine biosynthetic process"/>
    <property type="evidence" value="ECO:0007669"/>
    <property type="project" value="TreeGrafter"/>
</dbReference>